<dbReference type="Pfam" id="PF00005">
    <property type="entry name" value="ABC_tran"/>
    <property type="match status" value="1"/>
</dbReference>
<dbReference type="Gene3D" id="3.40.50.300">
    <property type="entry name" value="P-loop containing nucleotide triphosphate hydrolases"/>
    <property type="match status" value="1"/>
</dbReference>
<feature type="domain" description="ABC transporter" evidence="9">
    <location>
        <begin position="425"/>
        <end position="647"/>
    </location>
</feature>
<proteinExistence type="predicted"/>
<comment type="subcellular location">
    <subcellularLocation>
        <location evidence="1">Cell membrane</location>
        <topology evidence="1">Multi-pass membrane protein</topology>
    </subcellularLocation>
</comment>
<evidence type="ECO:0000259" key="10">
    <source>
        <dbReference type="PROSITE" id="PS50929"/>
    </source>
</evidence>
<evidence type="ECO:0000256" key="2">
    <source>
        <dbReference type="ARBA" id="ARBA00022448"/>
    </source>
</evidence>
<dbReference type="InterPro" id="IPR003593">
    <property type="entry name" value="AAA+_ATPase"/>
</dbReference>
<dbReference type="InterPro" id="IPR003439">
    <property type="entry name" value="ABC_transporter-like_ATP-bd"/>
</dbReference>
<dbReference type="GO" id="GO:0005524">
    <property type="term" value="F:ATP binding"/>
    <property type="evidence" value="ECO:0007669"/>
    <property type="project" value="UniProtKB-KW"/>
</dbReference>
<dbReference type="SUPFAM" id="SSF90123">
    <property type="entry name" value="ABC transporter transmembrane region"/>
    <property type="match status" value="1"/>
</dbReference>
<dbReference type="GO" id="GO:0140359">
    <property type="term" value="F:ABC-type transporter activity"/>
    <property type="evidence" value="ECO:0007669"/>
    <property type="project" value="InterPro"/>
</dbReference>
<feature type="transmembrane region" description="Helical" evidence="8">
    <location>
        <begin position="119"/>
        <end position="139"/>
    </location>
</feature>
<dbReference type="PROSITE" id="PS50893">
    <property type="entry name" value="ABC_TRANSPORTER_2"/>
    <property type="match status" value="1"/>
</dbReference>
<evidence type="ECO:0000256" key="3">
    <source>
        <dbReference type="ARBA" id="ARBA00022692"/>
    </source>
</evidence>
<keyword evidence="2" id="KW-0813">Transport</keyword>
<dbReference type="PROSITE" id="PS50929">
    <property type="entry name" value="ABC_TM1F"/>
    <property type="match status" value="1"/>
</dbReference>
<keyword evidence="4" id="KW-0547">Nucleotide-binding</keyword>
<evidence type="ECO:0000256" key="6">
    <source>
        <dbReference type="ARBA" id="ARBA00022989"/>
    </source>
</evidence>
<dbReference type="AlphaFoldDB" id="A0A172UMV5"/>
<feature type="domain" description="ABC transmembrane type-1" evidence="10">
    <location>
        <begin position="108"/>
        <end position="391"/>
    </location>
</feature>
<keyword evidence="3 8" id="KW-0812">Transmembrane</keyword>
<dbReference type="InterPro" id="IPR017871">
    <property type="entry name" value="ABC_transporter-like_CS"/>
</dbReference>
<feature type="transmembrane region" description="Helical" evidence="8">
    <location>
        <begin position="65"/>
        <end position="86"/>
    </location>
</feature>
<organism evidence="11 12">
    <name type="scientific">Mycobacterium adipatum</name>
    <dbReference type="NCBI Taxonomy" id="1682113"/>
    <lineage>
        <taxon>Bacteria</taxon>
        <taxon>Bacillati</taxon>
        <taxon>Actinomycetota</taxon>
        <taxon>Actinomycetes</taxon>
        <taxon>Mycobacteriales</taxon>
        <taxon>Mycobacteriaceae</taxon>
        <taxon>Mycobacterium</taxon>
    </lineage>
</organism>
<feature type="transmembrane region" description="Helical" evidence="8">
    <location>
        <begin position="212"/>
        <end position="234"/>
    </location>
</feature>
<dbReference type="STRING" id="1682113.A7U43_15100"/>
<dbReference type="SUPFAM" id="SSF52540">
    <property type="entry name" value="P-loop containing nucleoside triphosphate hydrolases"/>
    <property type="match status" value="1"/>
</dbReference>
<evidence type="ECO:0000256" key="5">
    <source>
        <dbReference type="ARBA" id="ARBA00022840"/>
    </source>
</evidence>
<dbReference type="CDD" id="cd03223">
    <property type="entry name" value="ABCD_peroxisomal_ALDP"/>
    <property type="match status" value="1"/>
</dbReference>
<feature type="transmembrane region" description="Helical" evidence="8">
    <location>
        <begin position="20"/>
        <end position="44"/>
    </location>
</feature>
<gene>
    <name evidence="11" type="ORF">A7U43_15100</name>
</gene>
<dbReference type="OrthoDB" id="9810134at2"/>
<evidence type="ECO:0000256" key="1">
    <source>
        <dbReference type="ARBA" id="ARBA00004651"/>
    </source>
</evidence>
<evidence type="ECO:0000313" key="12">
    <source>
        <dbReference type="Proteomes" id="UP000077143"/>
    </source>
</evidence>
<protein>
    <submittedName>
        <fullName evidence="11">Multidrug ABC transporter ATP-binding protein</fullName>
    </submittedName>
</protein>
<dbReference type="InterPro" id="IPR050835">
    <property type="entry name" value="ABC_transporter_sub-D"/>
</dbReference>
<dbReference type="Pfam" id="PF06472">
    <property type="entry name" value="ABC_membrane_2"/>
    <property type="match status" value="1"/>
</dbReference>
<reference evidence="11 12" key="1">
    <citation type="submission" date="2016-05" db="EMBL/GenBank/DDBJ databases">
        <title>Complete genome sequence of a phthalic acid esters degrading Mycobacterium sp. YC-RL4.</title>
        <authorList>
            <person name="Ren L."/>
            <person name="Fan S."/>
            <person name="Ruth N."/>
            <person name="Jia Y."/>
            <person name="Wang J."/>
            <person name="Qiao C."/>
        </authorList>
    </citation>
    <scope>NUCLEOTIDE SEQUENCE [LARGE SCALE GENOMIC DNA]</scope>
    <source>
        <strain evidence="11 12">YC-RL4</strain>
    </source>
</reference>
<name>A0A172UMV5_9MYCO</name>
<dbReference type="KEGG" id="madi:A7U43_15100"/>
<dbReference type="Proteomes" id="UP000077143">
    <property type="component" value="Chromosome"/>
</dbReference>
<evidence type="ECO:0000313" key="11">
    <source>
        <dbReference type="EMBL" id="ANE80455.1"/>
    </source>
</evidence>
<dbReference type="SMART" id="SM00382">
    <property type="entry name" value="AAA"/>
    <property type="match status" value="1"/>
</dbReference>
<sequence>MEMFTTSLDWGSEVVTSLVWIAKAWAMAAVGTLVVLALLGRFTTWGRQFWRITGPYFTGRQSVKVWLWLGAILLSVISGVRLSVLFSYQGNDMMTGAQVAVQGLSSGDEAIRQSGVDGFWAALWMFALLATFHVARVMLDLFMMQRFMLAWRTWLTDRLTGDWLDGKAYYRSRFIDDTIDNPDQRIQADIDIFTTNVGPLPNTPNNTSGSTLLFGAIDAIVSVISFAMILWNLSGDLTLFGVTVPRAMFVIAFVYVFIATIIAFWIGRPIIRLSFDNEKYNAAFRYALVRLRDASESVAFYRGEIAERVQLRKRFEPIVSNYQRFINRSVGFYGWNLTISQIINPLPWVIQAPRLFSGNIQLGDVSQTSSAFGNIHDSLSFFRNSYDAFAGWRASIIRLHGLVIANEEGRALPELTVQPCGSCPVELVDIDVHTPAGEILIDDLNLQMQPGDTLIITGRSGTGKTTLLRSLAQLWPYTSGTLRCPDGSNETMFLSQMPYVPLGDLRAVVSYPKGPDVLSDAELQIALDKVSLPQCAKRLAEVADWAKVLSPGEQQRIAFARVLLTKPRVVFFDEATSALDEGLEYSMYDLVRRELPDTILVSVTHRSTVGQHHERHLHLLGGGRWVLGEVADDIAAETELDGENPAP</sequence>
<dbReference type="GO" id="GO:0005886">
    <property type="term" value="C:plasma membrane"/>
    <property type="evidence" value="ECO:0007669"/>
    <property type="project" value="UniProtKB-SubCell"/>
</dbReference>
<dbReference type="PROSITE" id="PS00211">
    <property type="entry name" value="ABC_TRANSPORTER_1"/>
    <property type="match status" value="1"/>
</dbReference>
<dbReference type="RefSeq" id="WP_067996718.1">
    <property type="nucleotide sequence ID" value="NZ_CP015596.1"/>
</dbReference>
<feature type="transmembrane region" description="Helical" evidence="8">
    <location>
        <begin position="246"/>
        <end position="266"/>
    </location>
</feature>
<dbReference type="InterPro" id="IPR027417">
    <property type="entry name" value="P-loop_NTPase"/>
</dbReference>
<accession>A0A172UMV5</accession>
<dbReference type="InterPro" id="IPR011527">
    <property type="entry name" value="ABC1_TM_dom"/>
</dbReference>
<evidence type="ECO:0000256" key="8">
    <source>
        <dbReference type="SAM" id="Phobius"/>
    </source>
</evidence>
<dbReference type="GO" id="GO:0016887">
    <property type="term" value="F:ATP hydrolysis activity"/>
    <property type="evidence" value="ECO:0007669"/>
    <property type="project" value="InterPro"/>
</dbReference>
<evidence type="ECO:0000259" key="9">
    <source>
        <dbReference type="PROSITE" id="PS50893"/>
    </source>
</evidence>
<dbReference type="PANTHER" id="PTHR11384:SF59">
    <property type="entry name" value="LYSOSOMAL COBALAMIN TRANSPORTER ABCD4"/>
    <property type="match status" value="1"/>
</dbReference>
<evidence type="ECO:0000256" key="7">
    <source>
        <dbReference type="ARBA" id="ARBA00023136"/>
    </source>
</evidence>
<evidence type="ECO:0000256" key="4">
    <source>
        <dbReference type="ARBA" id="ARBA00022741"/>
    </source>
</evidence>
<dbReference type="InterPro" id="IPR036640">
    <property type="entry name" value="ABC1_TM_sf"/>
</dbReference>
<keyword evidence="6 8" id="KW-1133">Transmembrane helix</keyword>
<keyword evidence="7 8" id="KW-0472">Membrane</keyword>
<dbReference type="EMBL" id="CP015596">
    <property type="protein sequence ID" value="ANE80455.1"/>
    <property type="molecule type" value="Genomic_DNA"/>
</dbReference>
<keyword evidence="5 11" id="KW-0067">ATP-binding</keyword>
<dbReference type="PANTHER" id="PTHR11384">
    <property type="entry name" value="ATP-BINDING CASSETTE, SUB-FAMILY D MEMBER"/>
    <property type="match status" value="1"/>
</dbReference>
<dbReference type="Gene3D" id="1.20.1560.10">
    <property type="entry name" value="ABC transporter type 1, transmembrane domain"/>
    <property type="match status" value="1"/>
</dbReference>
<keyword evidence="12" id="KW-1185">Reference proteome</keyword>